<name>A0A7W6FXJ5_9SPHN</name>
<dbReference type="InterPro" id="IPR025646">
    <property type="entry name" value="DUF4350"/>
</dbReference>
<sequence>MPRNHPERFLRLKGMRTAALPFLVALASCAQGQEKVPERVIGLSSSLPLVWAEAGDIRGQLSDTTGKHWALQAMERRGRVIPLDTLAGPKGLPLLHDALLVLAQPRPLTPDENVALDAWVRAGGRLLLFADPMLTAHSDFALGDPRRPQDIAMLSPILRHWGLEMTFDPDQPAGESQARAFGVSVPTNLSGRFVARPDAQCRLAADGIAANCVIGRGRAIIIADAAVFDGDDAGQAEAITGLLGLLSR</sequence>
<protein>
    <recommendedName>
        <fullName evidence="1">DUF4350 domain-containing protein</fullName>
    </recommendedName>
</protein>
<reference evidence="2 3" key="1">
    <citation type="submission" date="2020-08" db="EMBL/GenBank/DDBJ databases">
        <title>Genomic Encyclopedia of Type Strains, Phase IV (KMG-IV): sequencing the most valuable type-strain genomes for metagenomic binning, comparative biology and taxonomic classification.</title>
        <authorList>
            <person name="Goeker M."/>
        </authorList>
    </citation>
    <scope>NUCLEOTIDE SEQUENCE [LARGE SCALE GENOMIC DNA]</scope>
    <source>
        <strain evidence="2 3">DSM 27568</strain>
    </source>
</reference>
<dbReference type="Pfam" id="PF14258">
    <property type="entry name" value="DUF4350"/>
    <property type="match status" value="1"/>
</dbReference>
<dbReference type="PROSITE" id="PS51257">
    <property type="entry name" value="PROKAR_LIPOPROTEIN"/>
    <property type="match status" value="1"/>
</dbReference>
<keyword evidence="3" id="KW-1185">Reference proteome</keyword>
<organism evidence="2 3">
    <name type="scientific">Novosphingobium fluoreni</name>
    <dbReference type="NCBI Taxonomy" id="1391222"/>
    <lineage>
        <taxon>Bacteria</taxon>
        <taxon>Pseudomonadati</taxon>
        <taxon>Pseudomonadota</taxon>
        <taxon>Alphaproteobacteria</taxon>
        <taxon>Sphingomonadales</taxon>
        <taxon>Sphingomonadaceae</taxon>
        <taxon>Novosphingobium</taxon>
    </lineage>
</organism>
<comment type="caution">
    <text evidence="2">The sequence shown here is derived from an EMBL/GenBank/DDBJ whole genome shotgun (WGS) entry which is preliminary data.</text>
</comment>
<proteinExistence type="predicted"/>
<dbReference type="RefSeq" id="WP_183616114.1">
    <property type="nucleotide sequence ID" value="NZ_JACIDY010000002.1"/>
</dbReference>
<dbReference type="EMBL" id="JACIDY010000002">
    <property type="protein sequence ID" value="MBB3939318.1"/>
    <property type="molecule type" value="Genomic_DNA"/>
</dbReference>
<evidence type="ECO:0000313" key="2">
    <source>
        <dbReference type="EMBL" id="MBB3939318.1"/>
    </source>
</evidence>
<accession>A0A7W6FXJ5</accession>
<dbReference type="AlphaFoldDB" id="A0A7W6FXJ5"/>
<evidence type="ECO:0000259" key="1">
    <source>
        <dbReference type="Pfam" id="PF14258"/>
    </source>
</evidence>
<feature type="domain" description="DUF4350" evidence="1">
    <location>
        <begin position="74"/>
        <end position="228"/>
    </location>
</feature>
<dbReference type="Proteomes" id="UP000561459">
    <property type="component" value="Unassembled WGS sequence"/>
</dbReference>
<evidence type="ECO:0000313" key="3">
    <source>
        <dbReference type="Proteomes" id="UP000561459"/>
    </source>
</evidence>
<gene>
    <name evidence="2" type="ORF">GGR39_000958</name>
</gene>